<evidence type="ECO:0000256" key="2">
    <source>
        <dbReference type="ARBA" id="ARBA00004496"/>
    </source>
</evidence>
<gene>
    <name evidence="12" type="ORF">DSOUD_3061</name>
</gene>
<reference evidence="12 13" key="1">
    <citation type="submission" date="2015-07" db="EMBL/GenBank/DDBJ databases">
        <title>Isolation and Genomic Characterization of a Novel Halophilic Metal-Reducing Deltaproteobacterium from the Deep Subsurface.</title>
        <authorList>
            <person name="Badalamenti J.P."/>
            <person name="Summers Z.M."/>
            <person name="Gralnick J.A."/>
            <person name="Bond D.R."/>
        </authorList>
    </citation>
    <scope>NUCLEOTIDE SEQUENCE [LARGE SCALE GENOMIC DNA]</scope>
    <source>
        <strain evidence="12 13">WTL</strain>
    </source>
</reference>
<keyword evidence="4" id="KW-0963">Cytoplasm</keyword>
<evidence type="ECO:0000259" key="11">
    <source>
        <dbReference type="PROSITE" id="PS50059"/>
    </source>
</evidence>
<dbReference type="RefSeq" id="WP_053551771.1">
    <property type="nucleotide sequence ID" value="NZ_CP010802.1"/>
</dbReference>
<evidence type="ECO:0000256" key="7">
    <source>
        <dbReference type="ARBA" id="ARBA00023235"/>
    </source>
</evidence>
<evidence type="ECO:0000256" key="9">
    <source>
        <dbReference type="PROSITE-ProRule" id="PRU00277"/>
    </source>
</evidence>
<dbReference type="PATRIC" id="fig|1603606.3.peg.3303"/>
<comment type="subcellular location">
    <subcellularLocation>
        <location evidence="2">Cytoplasm</location>
    </subcellularLocation>
</comment>
<comment type="catalytic activity">
    <reaction evidence="1 9 10">
        <text>[protein]-peptidylproline (omega=180) = [protein]-peptidylproline (omega=0)</text>
        <dbReference type="Rhea" id="RHEA:16237"/>
        <dbReference type="Rhea" id="RHEA-COMP:10747"/>
        <dbReference type="Rhea" id="RHEA-COMP:10748"/>
        <dbReference type="ChEBI" id="CHEBI:83833"/>
        <dbReference type="ChEBI" id="CHEBI:83834"/>
        <dbReference type="EC" id="5.2.1.8"/>
    </reaction>
</comment>
<keyword evidence="5 9" id="KW-0697">Rotamase</keyword>
<sequence length="142" mass="15422">MTHVQQGNLVKVHYTGRLEDGTEFDTSAGIEPMEFTIGSSEVIPGFEQAVLGMVPGETKTVTLAAEDAYGPHLEEMIAVVERKDIPDDVELILGHQLEVTQDDGSSFVVMVTELTEESVTLDANHPLAGKNLVFDLNLVEIV</sequence>
<keyword evidence="6" id="KW-0143">Chaperone</keyword>
<evidence type="ECO:0000256" key="3">
    <source>
        <dbReference type="ARBA" id="ARBA00006577"/>
    </source>
</evidence>
<evidence type="ECO:0000256" key="10">
    <source>
        <dbReference type="RuleBase" id="RU003915"/>
    </source>
</evidence>
<dbReference type="PANTHER" id="PTHR47861:SF3">
    <property type="entry name" value="FKBP-TYPE PEPTIDYL-PROLYL CIS-TRANS ISOMERASE SLYD"/>
    <property type="match status" value="1"/>
</dbReference>
<evidence type="ECO:0000256" key="5">
    <source>
        <dbReference type="ARBA" id="ARBA00023110"/>
    </source>
</evidence>
<dbReference type="STRING" id="1603606.DSOUD_3061"/>
<dbReference type="Pfam" id="PF00254">
    <property type="entry name" value="FKBP_C"/>
    <property type="match status" value="1"/>
</dbReference>
<dbReference type="GO" id="GO:0042026">
    <property type="term" value="P:protein refolding"/>
    <property type="evidence" value="ECO:0007669"/>
    <property type="project" value="UniProtKB-ARBA"/>
</dbReference>
<protein>
    <recommendedName>
        <fullName evidence="10">Peptidyl-prolyl cis-trans isomerase</fullName>
        <ecNumber evidence="10">5.2.1.8</ecNumber>
    </recommendedName>
</protein>
<evidence type="ECO:0000256" key="8">
    <source>
        <dbReference type="ARBA" id="ARBA00037071"/>
    </source>
</evidence>
<dbReference type="SUPFAM" id="SSF54534">
    <property type="entry name" value="FKBP-like"/>
    <property type="match status" value="1"/>
</dbReference>
<dbReference type="GO" id="GO:0003755">
    <property type="term" value="F:peptidyl-prolyl cis-trans isomerase activity"/>
    <property type="evidence" value="ECO:0007669"/>
    <property type="project" value="UniProtKB-UniRule"/>
</dbReference>
<keyword evidence="13" id="KW-1185">Reference proteome</keyword>
<evidence type="ECO:0000313" key="13">
    <source>
        <dbReference type="Proteomes" id="UP000057158"/>
    </source>
</evidence>
<proteinExistence type="inferred from homology"/>
<dbReference type="OrthoDB" id="9808891at2"/>
<feature type="domain" description="PPIase FKBP-type" evidence="11">
    <location>
        <begin position="7"/>
        <end position="101"/>
    </location>
</feature>
<dbReference type="EMBL" id="CP010802">
    <property type="protein sequence ID" value="ALC17787.1"/>
    <property type="molecule type" value="Genomic_DNA"/>
</dbReference>
<evidence type="ECO:0000256" key="4">
    <source>
        <dbReference type="ARBA" id="ARBA00022490"/>
    </source>
</evidence>
<dbReference type="AlphaFoldDB" id="A0A0M4DJZ1"/>
<dbReference type="KEGG" id="des:DSOUD_3061"/>
<accession>A0A0M4DJZ1</accession>
<evidence type="ECO:0000256" key="1">
    <source>
        <dbReference type="ARBA" id="ARBA00000971"/>
    </source>
</evidence>
<evidence type="ECO:0000313" key="12">
    <source>
        <dbReference type="EMBL" id="ALC17787.1"/>
    </source>
</evidence>
<organism evidence="12 13">
    <name type="scientific">Desulfuromonas soudanensis</name>
    <dbReference type="NCBI Taxonomy" id="1603606"/>
    <lineage>
        <taxon>Bacteria</taxon>
        <taxon>Pseudomonadati</taxon>
        <taxon>Thermodesulfobacteriota</taxon>
        <taxon>Desulfuromonadia</taxon>
        <taxon>Desulfuromonadales</taxon>
        <taxon>Desulfuromonadaceae</taxon>
        <taxon>Desulfuromonas</taxon>
    </lineage>
</organism>
<keyword evidence="7 9" id="KW-0413">Isomerase</keyword>
<name>A0A0M4DJZ1_9BACT</name>
<dbReference type="Gene3D" id="3.10.50.40">
    <property type="match status" value="1"/>
</dbReference>
<dbReference type="InterPro" id="IPR001179">
    <property type="entry name" value="PPIase_FKBP_dom"/>
</dbReference>
<evidence type="ECO:0000256" key="6">
    <source>
        <dbReference type="ARBA" id="ARBA00023186"/>
    </source>
</evidence>
<dbReference type="PANTHER" id="PTHR47861">
    <property type="entry name" value="FKBP-TYPE PEPTIDYL-PROLYL CIS-TRANS ISOMERASE SLYD"/>
    <property type="match status" value="1"/>
</dbReference>
<dbReference type="PROSITE" id="PS50059">
    <property type="entry name" value="FKBP_PPIASE"/>
    <property type="match status" value="1"/>
</dbReference>
<comment type="similarity">
    <text evidence="3 10">Belongs to the FKBP-type PPIase family.</text>
</comment>
<comment type="function">
    <text evidence="8">Also involved in hydrogenase metallocenter assembly, probably by participating in the nickel insertion step. This function in hydrogenase biosynthesis requires chaperone activity and the presence of the metal-binding domain, but not PPIase activity.</text>
</comment>
<dbReference type="EC" id="5.2.1.8" evidence="10"/>
<dbReference type="InterPro" id="IPR046357">
    <property type="entry name" value="PPIase_dom_sf"/>
</dbReference>
<dbReference type="Proteomes" id="UP000057158">
    <property type="component" value="Chromosome"/>
</dbReference>
<dbReference type="GO" id="GO:0005737">
    <property type="term" value="C:cytoplasm"/>
    <property type="evidence" value="ECO:0007669"/>
    <property type="project" value="UniProtKB-SubCell"/>
</dbReference>